<feature type="compositionally biased region" description="Basic and acidic residues" evidence="1">
    <location>
        <begin position="46"/>
        <end position="57"/>
    </location>
</feature>
<dbReference type="Proteomes" id="UP001430848">
    <property type="component" value="Unassembled WGS sequence"/>
</dbReference>
<feature type="compositionally biased region" description="Polar residues" evidence="1">
    <location>
        <begin position="120"/>
        <end position="138"/>
    </location>
</feature>
<evidence type="ECO:0000313" key="2">
    <source>
        <dbReference type="EMBL" id="KAK7726584.1"/>
    </source>
</evidence>
<comment type="caution">
    <text evidence="2">The sequence shown here is derived from an EMBL/GenBank/DDBJ whole genome shotgun (WGS) entry which is preliminary data.</text>
</comment>
<evidence type="ECO:0000313" key="3">
    <source>
        <dbReference type="Proteomes" id="UP001430848"/>
    </source>
</evidence>
<protein>
    <submittedName>
        <fullName evidence="2">Uncharacterized protein</fullName>
    </submittedName>
</protein>
<sequence>MNDASHITNSQAVKPKETETLHITSAVKGIGPEEAKRQTEGMSTAKTKENRQVDSIEAKSSLLGLSKPNSCHASEGNQTPDLSQCHVYNDNSQAFAEWKGSSQPSCPKWGPPPYLGGHPTGSSGLESQNKPSDATASTERSRGQGPNVPPFN</sequence>
<keyword evidence="3" id="KW-1185">Reference proteome</keyword>
<organism evidence="2 3">
    <name type="scientific">Diaporthe eres</name>
    <name type="common">Phomopsis oblonga</name>
    <dbReference type="NCBI Taxonomy" id="83184"/>
    <lineage>
        <taxon>Eukaryota</taxon>
        <taxon>Fungi</taxon>
        <taxon>Dikarya</taxon>
        <taxon>Ascomycota</taxon>
        <taxon>Pezizomycotina</taxon>
        <taxon>Sordariomycetes</taxon>
        <taxon>Sordariomycetidae</taxon>
        <taxon>Diaporthales</taxon>
        <taxon>Diaporthaceae</taxon>
        <taxon>Diaporthe</taxon>
        <taxon>Diaporthe eres species complex</taxon>
    </lineage>
</organism>
<reference evidence="2 3" key="1">
    <citation type="submission" date="2024-02" db="EMBL/GenBank/DDBJ databases">
        <title>De novo assembly and annotation of 12 fungi associated with fruit tree decline syndrome in Ontario, Canada.</title>
        <authorList>
            <person name="Sulman M."/>
            <person name="Ellouze W."/>
            <person name="Ilyukhin E."/>
        </authorList>
    </citation>
    <scope>NUCLEOTIDE SEQUENCE [LARGE SCALE GENOMIC DNA]</scope>
    <source>
        <strain evidence="2 3">M169</strain>
    </source>
</reference>
<feature type="region of interest" description="Disordered" evidence="1">
    <location>
        <begin position="28"/>
        <end position="152"/>
    </location>
</feature>
<accession>A0ABR1P515</accession>
<gene>
    <name evidence="2" type="ORF">SLS63_007553</name>
</gene>
<feature type="compositionally biased region" description="Polar residues" evidence="1">
    <location>
        <begin position="89"/>
        <end position="105"/>
    </location>
</feature>
<name>A0ABR1P515_DIAER</name>
<evidence type="ECO:0000256" key="1">
    <source>
        <dbReference type="SAM" id="MobiDB-lite"/>
    </source>
</evidence>
<proteinExistence type="predicted"/>
<dbReference type="EMBL" id="JAKNSF020000042">
    <property type="protein sequence ID" value="KAK7726584.1"/>
    <property type="molecule type" value="Genomic_DNA"/>
</dbReference>
<feature type="compositionally biased region" description="Polar residues" evidence="1">
    <location>
        <begin position="67"/>
        <end position="82"/>
    </location>
</feature>